<evidence type="ECO:0000259" key="2">
    <source>
        <dbReference type="Pfam" id="PF07944"/>
    </source>
</evidence>
<dbReference type="InterPro" id="IPR049174">
    <property type="entry name" value="Beta-AFase-like"/>
</dbReference>
<feature type="domain" description="Non-reducing end beta-L-arabinofuranosidase-like GH127 catalytic" evidence="2">
    <location>
        <begin position="32"/>
        <end position="425"/>
    </location>
</feature>
<dbReference type="InterPro" id="IPR049046">
    <property type="entry name" value="Beta-AFase-like_GH127_middle"/>
</dbReference>
<dbReference type="Pfam" id="PF20737">
    <property type="entry name" value="Glyco_hydro127C"/>
    <property type="match status" value="1"/>
</dbReference>
<evidence type="ECO:0000313" key="5">
    <source>
        <dbReference type="EMBL" id="PWU48787.1"/>
    </source>
</evidence>
<dbReference type="InterPro" id="IPR012878">
    <property type="entry name" value="Beta-AFase-like_GH127_cat"/>
</dbReference>
<keyword evidence="6" id="KW-1185">Reference proteome</keyword>
<dbReference type="EMBL" id="QGSV01000151">
    <property type="protein sequence ID" value="PWU48787.1"/>
    <property type="molecule type" value="Genomic_DNA"/>
</dbReference>
<dbReference type="GO" id="GO:0005975">
    <property type="term" value="P:carbohydrate metabolic process"/>
    <property type="evidence" value="ECO:0007669"/>
    <property type="project" value="InterPro"/>
</dbReference>
<sequence length="696" mass="75909">MTITDPRPAHHRAGFVPAAPRTGRLRPLGLDEVHITGGFWAQRQSVNRQHTLPHIGHWLEREGWIANFDLAANGSLAEGRRGREFSDSEIYKYLEALAWEIGRTGDDELEGAFRNLVDRVARAQEPDGYLNTNFGRPGQAPRWSDLEWGHELYCLGHLFQAAVARARTRPDADDGLLAIACRAADLVCEVFGPEGIQSVCGHAEVEVGLAELARATGEQRYLRQAQLFVTRRGTGTLRPIEWGQQYFQDDIPVRKATVLRGHAVRANYLAAGAVDVAVETGDDDLLSALVTQWDNTVARRTYITGGQGSHHQDEAFGEDWVLPPDRAYSETCASIASIMFSWRLLLARGATQYGDLIERTLYNVVATSPSASGTAFYYANTLHQRTPGAVPDPDTASLRAESSLRAPWFGVSCCPPNVARTFASLDALVATADAQGLQLHQFASCSIQTRLDNGELVALDVQTDYPRSGCVRLTATRDAADPWTLSIRVPQWADGTELVVTTAAGEVITTEANKGWATVRRAFHTGDVVELVLPMRPRLTHPDPSIDAVRGCVAVERGPEVYCLESIDLDLASHGTVSDVADIRIDVAAPVDDRNGQPLVRLVAAAAEPGRGLAWPYAEHSLEPAPSVSIDVPLIPYHDWAERGRSTMRVWLPMAAQPNLDASTTVDWGSEEPGGGRERETDPSGPSSRTTTGTRT</sequence>
<evidence type="ECO:0000256" key="1">
    <source>
        <dbReference type="SAM" id="MobiDB-lite"/>
    </source>
</evidence>
<dbReference type="InterPro" id="IPR049049">
    <property type="entry name" value="Beta-AFase-like_GH127_C"/>
</dbReference>
<proteinExistence type="predicted"/>
<dbReference type="Pfam" id="PF07944">
    <property type="entry name" value="Beta-AFase-like_GH127_cat"/>
    <property type="match status" value="1"/>
</dbReference>
<feature type="domain" description="Non-reducing end beta-L-arabinofuranosidase-like GH127 middle" evidence="3">
    <location>
        <begin position="437"/>
        <end position="535"/>
    </location>
</feature>
<dbReference type="PANTHER" id="PTHR43465">
    <property type="entry name" value="DUF1680 DOMAIN PROTEIN (AFU_ORTHOLOGUE AFUA_1G08910)"/>
    <property type="match status" value="1"/>
</dbReference>
<dbReference type="Pfam" id="PF20736">
    <property type="entry name" value="Glyco_hydro127M"/>
    <property type="match status" value="1"/>
</dbReference>
<dbReference type="RefSeq" id="WP_109944537.1">
    <property type="nucleotide sequence ID" value="NZ_QGSU01000401.1"/>
</dbReference>
<feature type="domain" description="Non-reducing end beta-L-arabinofuranosidase-like GH127 C-terminal" evidence="4">
    <location>
        <begin position="537"/>
        <end position="653"/>
    </location>
</feature>
<protein>
    <recommendedName>
        <fullName evidence="7">Glycoside hydrolase family 127 protein</fullName>
    </recommendedName>
</protein>
<evidence type="ECO:0008006" key="7">
    <source>
        <dbReference type="Google" id="ProtNLM"/>
    </source>
</evidence>
<evidence type="ECO:0000259" key="3">
    <source>
        <dbReference type="Pfam" id="PF20736"/>
    </source>
</evidence>
<organism evidence="5 6">
    <name type="scientific">Micromonospora globispora</name>
    <dbReference type="NCBI Taxonomy" id="1450148"/>
    <lineage>
        <taxon>Bacteria</taxon>
        <taxon>Bacillati</taxon>
        <taxon>Actinomycetota</taxon>
        <taxon>Actinomycetes</taxon>
        <taxon>Micromonosporales</taxon>
        <taxon>Micromonosporaceae</taxon>
        <taxon>Micromonospora</taxon>
    </lineage>
</organism>
<gene>
    <name evidence="5" type="ORF">DLJ46_10880</name>
</gene>
<dbReference type="OrthoDB" id="9757939at2"/>
<name>A0A317K717_9ACTN</name>
<feature type="region of interest" description="Disordered" evidence="1">
    <location>
        <begin position="661"/>
        <end position="696"/>
    </location>
</feature>
<reference evidence="6" key="1">
    <citation type="submission" date="2018-05" db="EMBL/GenBank/DDBJ databases">
        <title>Micromonospora globispora sp. nov. and Micromonospora rugosa sp. nov., isolated from marine sediment.</title>
        <authorList>
            <person name="Carro L."/>
            <person name="Aysel V."/>
            <person name="Cetin D."/>
            <person name="Igual J.M."/>
            <person name="Klenk H.-P."/>
            <person name="Trujillo M.E."/>
            <person name="Sahin N."/>
        </authorList>
    </citation>
    <scope>NUCLEOTIDE SEQUENCE [LARGE SCALE GENOMIC DNA]</scope>
    <source>
        <strain evidence="6">S2904</strain>
    </source>
</reference>
<dbReference type="Proteomes" id="UP000245683">
    <property type="component" value="Unassembled WGS sequence"/>
</dbReference>
<evidence type="ECO:0000313" key="6">
    <source>
        <dbReference type="Proteomes" id="UP000245683"/>
    </source>
</evidence>
<accession>A0A317K717</accession>
<dbReference type="AlphaFoldDB" id="A0A317K717"/>
<dbReference type="SUPFAM" id="SSF48208">
    <property type="entry name" value="Six-hairpin glycosidases"/>
    <property type="match status" value="1"/>
</dbReference>
<evidence type="ECO:0000259" key="4">
    <source>
        <dbReference type="Pfam" id="PF20737"/>
    </source>
</evidence>
<dbReference type="PANTHER" id="PTHR43465:SF2">
    <property type="entry name" value="DUF1680 DOMAIN PROTEIN (AFU_ORTHOLOGUE AFUA_1G08910)"/>
    <property type="match status" value="1"/>
</dbReference>
<dbReference type="InterPro" id="IPR008928">
    <property type="entry name" value="6-hairpin_glycosidase_sf"/>
</dbReference>
<comment type="caution">
    <text evidence="5">The sequence shown here is derived from an EMBL/GenBank/DDBJ whole genome shotgun (WGS) entry which is preliminary data.</text>
</comment>
<feature type="compositionally biased region" description="Low complexity" evidence="1">
    <location>
        <begin position="683"/>
        <end position="696"/>
    </location>
</feature>